<accession>A0A5B7H4R5</accession>
<sequence>MGEVLPVPSPLSPSPFPLTHRSLVQRLVGRLPGVVQQIECSGSRGGGTAASLTRQLTHHPLRTPLPIPPPTGAAAAATAAAAAATNCSAPHKVKQWMT</sequence>
<reference evidence="1 2" key="1">
    <citation type="submission" date="2019-05" db="EMBL/GenBank/DDBJ databases">
        <title>Another draft genome of Portunus trituberculatus and its Hox gene families provides insights of decapod evolution.</title>
        <authorList>
            <person name="Jeong J.-H."/>
            <person name="Song I."/>
            <person name="Kim S."/>
            <person name="Choi T."/>
            <person name="Kim D."/>
            <person name="Ryu S."/>
            <person name="Kim W."/>
        </authorList>
    </citation>
    <scope>NUCLEOTIDE SEQUENCE [LARGE SCALE GENOMIC DNA]</scope>
    <source>
        <tissue evidence="1">Muscle</tissue>
    </source>
</reference>
<dbReference type="AlphaFoldDB" id="A0A5B7H4R5"/>
<keyword evidence="2" id="KW-1185">Reference proteome</keyword>
<dbReference type="EMBL" id="VSRR010021955">
    <property type="protein sequence ID" value="MPC64347.1"/>
    <property type="molecule type" value="Genomic_DNA"/>
</dbReference>
<organism evidence="1 2">
    <name type="scientific">Portunus trituberculatus</name>
    <name type="common">Swimming crab</name>
    <name type="synonym">Neptunus trituberculatus</name>
    <dbReference type="NCBI Taxonomy" id="210409"/>
    <lineage>
        <taxon>Eukaryota</taxon>
        <taxon>Metazoa</taxon>
        <taxon>Ecdysozoa</taxon>
        <taxon>Arthropoda</taxon>
        <taxon>Crustacea</taxon>
        <taxon>Multicrustacea</taxon>
        <taxon>Malacostraca</taxon>
        <taxon>Eumalacostraca</taxon>
        <taxon>Eucarida</taxon>
        <taxon>Decapoda</taxon>
        <taxon>Pleocyemata</taxon>
        <taxon>Brachyura</taxon>
        <taxon>Eubrachyura</taxon>
        <taxon>Portunoidea</taxon>
        <taxon>Portunidae</taxon>
        <taxon>Portuninae</taxon>
        <taxon>Portunus</taxon>
    </lineage>
</organism>
<comment type="caution">
    <text evidence="1">The sequence shown here is derived from an EMBL/GenBank/DDBJ whole genome shotgun (WGS) entry which is preliminary data.</text>
</comment>
<dbReference type="Proteomes" id="UP000324222">
    <property type="component" value="Unassembled WGS sequence"/>
</dbReference>
<evidence type="ECO:0000313" key="1">
    <source>
        <dbReference type="EMBL" id="MPC64347.1"/>
    </source>
</evidence>
<name>A0A5B7H4R5_PORTR</name>
<proteinExistence type="predicted"/>
<protein>
    <submittedName>
        <fullName evidence="1">Uncharacterized protein</fullName>
    </submittedName>
</protein>
<evidence type="ECO:0000313" key="2">
    <source>
        <dbReference type="Proteomes" id="UP000324222"/>
    </source>
</evidence>
<gene>
    <name evidence="1" type="ORF">E2C01_058461</name>
</gene>